<dbReference type="SMART" id="SM00953">
    <property type="entry name" value="RES"/>
    <property type="match status" value="1"/>
</dbReference>
<evidence type="ECO:0000313" key="3">
    <source>
        <dbReference type="Proteomes" id="UP001197378"/>
    </source>
</evidence>
<reference evidence="2" key="1">
    <citation type="journal article" date="2021" name="ISME J.">
        <title>Genomic evolution of the class Acidithiobacillia: deep-branching Proteobacteria living in extreme acidic conditions.</title>
        <authorList>
            <person name="Moya-Beltran A."/>
            <person name="Beard S."/>
            <person name="Rojas-Villalobos C."/>
            <person name="Issotta F."/>
            <person name="Gallardo Y."/>
            <person name="Ulloa R."/>
            <person name="Giaveno A."/>
            <person name="Degli Esposti M."/>
            <person name="Johnson D.B."/>
            <person name="Quatrini R."/>
        </authorList>
    </citation>
    <scope>NUCLEOTIDE SEQUENCE</scope>
    <source>
        <strain evidence="2">VAN18-1</strain>
    </source>
</reference>
<protein>
    <submittedName>
        <fullName evidence="2">RES family NAD+ phosphorylase</fullName>
    </submittedName>
</protein>
<accession>A0AAE2YQK8</accession>
<organism evidence="2 3">
    <name type="scientific">Igneacidithiobacillus copahuensis</name>
    <dbReference type="NCBI Taxonomy" id="2724909"/>
    <lineage>
        <taxon>Bacteria</taxon>
        <taxon>Pseudomonadati</taxon>
        <taxon>Pseudomonadota</taxon>
        <taxon>Acidithiobacillia</taxon>
        <taxon>Acidithiobacillales</taxon>
        <taxon>Acidithiobacillaceae</taxon>
        <taxon>Igneacidithiobacillus</taxon>
    </lineage>
</organism>
<dbReference type="EMBL" id="JAAXYO010000123">
    <property type="protein sequence ID" value="MBU2788218.1"/>
    <property type="molecule type" value="Genomic_DNA"/>
</dbReference>
<dbReference type="Proteomes" id="UP001197378">
    <property type="component" value="Unassembled WGS sequence"/>
</dbReference>
<keyword evidence="3" id="KW-1185">Reference proteome</keyword>
<gene>
    <name evidence="2" type="ORF">HFQ13_08380</name>
</gene>
<dbReference type="RefSeq" id="WP_215885573.1">
    <property type="nucleotide sequence ID" value="NZ_JAAXYO010000123.1"/>
</dbReference>
<evidence type="ECO:0000259" key="1">
    <source>
        <dbReference type="SMART" id="SM00953"/>
    </source>
</evidence>
<dbReference type="Pfam" id="PF08808">
    <property type="entry name" value="RES"/>
    <property type="match status" value="1"/>
</dbReference>
<sequence length="364" mass="40647">MARRFCCPECFDDRFLRDQIFPSLDSSHGTCDFCGTSDTQLVEPSKLTNFFELLANVYEPSMDGKSLVEWMKDDWQLFSHPRMDIANAKELLGEILDNGEIVRDSFAPSASYDSEGLAQWDKLRNEMMYTNRWFLDVVIDLDRLRQLLDMLLAPTLPPTWYRSRIYTEDEFFPIEKMGAPPNRRSSHGRANPAGIPYLYLGSHPDTAVSEIRPHTGEIACVADFTIPEIKAVDLRNPRKSVSPFILSDASEIGQLRADLPFLERLGEELTRPVQPAGAAIDYIPSQYLCEFIKKCGFDGVVYRSSVSDGINLALFDPTQAVGRSVTLYNVTKVSVEVAAVQVAPAPGQRLPAGRIAATDTGPVP</sequence>
<comment type="caution">
    <text evidence="2">The sequence shown here is derived from an EMBL/GenBank/DDBJ whole genome shotgun (WGS) entry which is preliminary data.</text>
</comment>
<feature type="domain" description="RES" evidence="1">
    <location>
        <begin position="173"/>
        <end position="326"/>
    </location>
</feature>
<proteinExistence type="predicted"/>
<name>A0AAE2YQK8_9PROT</name>
<evidence type="ECO:0000313" key="2">
    <source>
        <dbReference type="EMBL" id="MBU2788218.1"/>
    </source>
</evidence>
<dbReference type="AlphaFoldDB" id="A0AAE2YQK8"/>
<dbReference type="InterPro" id="IPR014914">
    <property type="entry name" value="RES_dom"/>
</dbReference>